<dbReference type="Proteomes" id="UP001194098">
    <property type="component" value="Unassembled WGS sequence"/>
</dbReference>
<evidence type="ECO:0000313" key="2">
    <source>
        <dbReference type="Proteomes" id="UP001194098"/>
    </source>
</evidence>
<accession>A0AAW3W6Y9</accession>
<reference evidence="1" key="2">
    <citation type="journal article" date="2022" name="Nat. Biotechnol.">
        <title>Carbon-negative production of acetone and isopropanol by gas fermentation at industrial pilot scale.</title>
        <authorList>
            <person name="Liew F.E."/>
            <person name="Nogle R."/>
            <person name="Abdalla T."/>
            <person name="Rasor B.J."/>
            <person name="Canter C."/>
            <person name="Jensen R.O."/>
            <person name="Wang L."/>
            <person name="Strutz J."/>
            <person name="Chirania P."/>
            <person name="De Tissera S."/>
            <person name="Mueller A.P."/>
            <person name="Ruan Z."/>
            <person name="Gao A."/>
            <person name="Tran L."/>
            <person name="Engle N.L."/>
            <person name="Bromley J.C."/>
            <person name="Daniell J."/>
            <person name="Conrado R."/>
            <person name="Tschaplinski T.J."/>
            <person name="Giannone R.J."/>
            <person name="Hettich R.L."/>
            <person name="Karim A.S."/>
            <person name="Simpson S.D."/>
            <person name="Brown S.D."/>
            <person name="Leang C."/>
            <person name="Jewett M.C."/>
            <person name="Kopke M."/>
        </authorList>
    </citation>
    <scope>NUCLEOTIDE SEQUENCE</scope>
    <source>
        <strain evidence="1">DJ015</strain>
    </source>
</reference>
<proteinExistence type="predicted"/>
<organism evidence="1 2">
    <name type="scientific">Clostridium beijerinckii</name>
    <name type="common">Clostridium MP</name>
    <dbReference type="NCBI Taxonomy" id="1520"/>
    <lineage>
        <taxon>Bacteria</taxon>
        <taxon>Bacillati</taxon>
        <taxon>Bacillota</taxon>
        <taxon>Clostridia</taxon>
        <taxon>Eubacteriales</taxon>
        <taxon>Clostridiaceae</taxon>
        <taxon>Clostridium</taxon>
    </lineage>
</organism>
<gene>
    <name evidence="1" type="ORF">HGI39_08005</name>
</gene>
<sequence>MLEYIYKVNKFRVNFESDDDEELNEMYIATQWENMYMDVEFFKLSNYGGWCIDIYLSSREDNFAMILDREDVEDMIDIEELNEIIKVEEMEKILLKKINELYIDGEFVRYVDEYLDMRP</sequence>
<name>A0AAW3W6Y9_CLOBE</name>
<reference evidence="1" key="1">
    <citation type="submission" date="2020-04" db="EMBL/GenBank/DDBJ databases">
        <authorList>
            <person name="Brown S."/>
        </authorList>
    </citation>
    <scope>NUCLEOTIDE SEQUENCE</scope>
    <source>
        <strain evidence="1">DJ015</strain>
    </source>
</reference>
<dbReference type="RefSeq" id="WP_171779646.1">
    <property type="nucleotide sequence ID" value="NZ_JABAGV010000015.1"/>
</dbReference>
<dbReference type="EMBL" id="JABAGV010000015">
    <property type="protein sequence ID" value="MBC2474643.1"/>
    <property type="molecule type" value="Genomic_DNA"/>
</dbReference>
<evidence type="ECO:0000313" key="1">
    <source>
        <dbReference type="EMBL" id="MBC2474643.1"/>
    </source>
</evidence>
<comment type="caution">
    <text evidence="1">The sequence shown here is derived from an EMBL/GenBank/DDBJ whole genome shotgun (WGS) entry which is preliminary data.</text>
</comment>
<protein>
    <submittedName>
        <fullName evidence="1">Uncharacterized protein</fullName>
    </submittedName>
</protein>
<dbReference type="AlphaFoldDB" id="A0AAW3W6Y9"/>